<organism evidence="6 7">
    <name type="scientific">Paenibacillus montanisoli</name>
    <dbReference type="NCBI Taxonomy" id="2081970"/>
    <lineage>
        <taxon>Bacteria</taxon>
        <taxon>Bacillati</taxon>
        <taxon>Bacillota</taxon>
        <taxon>Bacilli</taxon>
        <taxon>Bacillales</taxon>
        <taxon>Paenibacillaceae</taxon>
        <taxon>Paenibacillus</taxon>
    </lineage>
</organism>
<gene>
    <name evidence="6" type="ORF">DL346_19145</name>
</gene>
<dbReference type="SUPFAM" id="SSF46785">
    <property type="entry name" value="Winged helix' DNA-binding domain"/>
    <property type="match status" value="1"/>
</dbReference>
<dbReference type="GO" id="GO:0000976">
    <property type="term" value="F:transcription cis-regulatory region binding"/>
    <property type="evidence" value="ECO:0007669"/>
    <property type="project" value="TreeGrafter"/>
</dbReference>
<dbReference type="PANTHER" id="PTHR30146">
    <property type="entry name" value="LACI-RELATED TRANSCRIPTIONAL REPRESSOR"/>
    <property type="match status" value="1"/>
</dbReference>
<dbReference type="AlphaFoldDB" id="A0A328U0A0"/>
<keyword evidence="2" id="KW-0238">DNA-binding</keyword>
<dbReference type="InterPro" id="IPR028082">
    <property type="entry name" value="Peripla_BP_I"/>
</dbReference>
<feature type="compositionally biased region" description="Low complexity" evidence="4">
    <location>
        <begin position="73"/>
        <end position="91"/>
    </location>
</feature>
<feature type="region of interest" description="Disordered" evidence="4">
    <location>
        <begin position="73"/>
        <end position="93"/>
    </location>
</feature>
<evidence type="ECO:0000259" key="5">
    <source>
        <dbReference type="PROSITE" id="PS50949"/>
    </source>
</evidence>
<dbReference type="InterPro" id="IPR036390">
    <property type="entry name" value="WH_DNA-bd_sf"/>
</dbReference>
<dbReference type="Pfam" id="PF00392">
    <property type="entry name" value="GntR"/>
    <property type="match status" value="1"/>
</dbReference>
<dbReference type="CDD" id="cd06267">
    <property type="entry name" value="PBP1_LacI_sugar_binding-like"/>
    <property type="match status" value="1"/>
</dbReference>
<name>A0A328U0A0_9BACL</name>
<dbReference type="Proteomes" id="UP000249260">
    <property type="component" value="Unassembled WGS sequence"/>
</dbReference>
<dbReference type="GO" id="GO:0003700">
    <property type="term" value="F:DNA-binding transcription factor activity"/>
    <property type="evidence" value="ECO:0007669"/>
    <property type="project" value="InterPro"/>
</dbReference>
<evidence type="ECO:0000313" key="7">
    <source>
        <dbReference type="Proteomes" id="UP000249260"/>
    </source>
</evidence>
<evidence type="ECO:0000256" key="4">
    <source>
        <dbReference type="SAM" id="MobiDB-lite"/>
    </source>
</evidence>
<keyword evidence="3" id="KW-0804">Transcription</keyword>
<dbReference type="EMBL" id="QLUW01000003">
    <property type="protein sequence ID" value="RAP75462.1"/>
    <property type="molecule type" value="Genomic_DNA"/>
</dbReference>
<dbReference type="InterPro" id="IPR036388">
    <property type="entry name" value="WH-like_DNA-bd_sf"/>
</dbReference>
<sequence>MQDGRIPIYQIIQDFIKNQITSGILKPGDKILTEKELMEKFEVSRITVSNALSGLTKDGWLTRIQGKGSYVNEPEAAAPASQPGASAGNGALQSKEQAESRNVIGLIMPDLSDFFSMRMNNGISKALKKSGYNLVLMLSENSKEREAAAIRELLRMGASGLIIFPVDDETYNEEILRLKLERFPLVIIDRYLSGIETHFIGSDGVEASRLAVNHLYKLGHRDIAICSDVPLSTTSIEQRLSGYMKAMKELGEMINPAMMLTDFYVDYGKEEIDERHPLFRYVKNGLATAYITLNGTMALYLYRIVRHLGLEVSKDLSIVTFDNVSPSREFNFFTYIDQHEETVGRLAAEQLLELLQRGGDQAQQEPKYRKVLVEPHLIPSQSTAPLQVRVK</sequence>
<dbReference type="PRINTS" id="PR00035">
    <property type="entry name" value="HTHGNTR"/>
</dbReference>
<dbReference type="InterPro" id="IPR046335">
    <property type="entry name" value="LacI/GalR-like_sensor"/>
</dbReference>
<dbReference type="OrthoDB" id="457376at2"/>
<dbReference type="Pfam" id="PF13377">
    <property type="entry name" value="Peripla_BP_3"/>
    <property type="match status" value="1"/>
</dbReference>
<evidence type="ECO:0000256" key="2">
    <source>
        <dbReference type="ARBA" id="ARBA00023125"/>
    </source>
</evidence>
<evidence type="ECO:0000256" key="1">
    <source>
        <dbReference type="ARBA" id="ARBA00023015"/>
    </source>
</evidence>
<dbReference type="Gene3D" id="3.40.50.2300">
    <property type="match status" value="2"/>
</dbReference>
<reference evidence="6 7" key="1">
    <citation type="submission" date="2018-06" db="EMBL/GenBank/DDBJ databases">
        <title>Paenibacillus montanisoli sp. nov., isolated from mountain area soil.</title>
        <authorList>
            <person name="Wu M."/>
        </authorList>
    </citation>
    <scope>NUCLEOTIDE SEQUENCE [LARGE SCALE GENOMIC DNA]</scope>
    <source>
        <strain evidence="6 7">RA17</strain>
    </source>
</reference>
<dbReference type="SMART" id="SM00345">
    <property type="entry name" value="HTH_GNTR"/>
    <property type="match status" value="1"/>
</dbReference>
<dbReference type="PROSITE" id="PS50949">
    <property type="entry name" value="HTH_GNTR"/>
    <property type="match status" value="1"/>
</dbReference>
<dbReference type="Gene3D" id="1.10.10.10">
    <property type="entry name" value="Winged helix-like DNA-binding domain superfamily/Winged helix DNA-binding domain"/>
    <property type="match status" value="1"/>
</dbReference>
<keyword evidence="1" id="KW-0805">Transcription regulation</keyword>
<dbReference type="InterPro" id="IPR000524">
    <property type="entry name" value="Tscrpt_reg_HTH_GntR"/>
</dbReference>
<proteinExistence type="predicted"/>
<evidence type="ECO:0000256" key="3">
    <source>
        <dbReference type="ARBA" id="ARBA00023163"/>
    </source>
</evidence>
<accession>A0A328U0A0</accession>
<dbReference type="RefSeq" id="WP_112883777.1">
    <property type="nucleotide sequence ID" value="NZ_QLUW01000003.1"/>
</dbReference>
<dbReference type="PANTHER" id="PTHR30146:SF109">
    <property type="entry name" value="HTH-TYPE TRANSCRIPTIONAL REGULATOR GALS"/>
    <property type="match status" value="1"/>
</dbReference>
<dbReference type="CDD" id="cd07377">
    <property type="entry name" value="WHTH_GntR"/>
    <property type="match status" value="1"/>
</dbReference>
<keyword evidence="7" id="KW-1185">Reference proteome</keyword>
<feature type="domain" description="HTH gntR-type" evidence="5">
    <location>
        <begin position="6"/>
        <end position="74"/>
    </location>
</feature>
<dbReference type="SUPFAM" id="SSF53822">
    <property type="entry name" value="Periplasmic binding protein-like I"/>
    <property type="match status" value="1"/>
</dbReference>
<protein>
    <submittedName>
        <fullName evidence="6">LacI family transcriptional regulator</fullName>
    </submittedName>
</protein>
<evidence type="ECO:0000313" key="6">
    <source>
        <dbReference type="EMBL" id="RAP75462.1"/>
    </source>
</evidence>
<comment type="caution">
    <text evidence="6">The sequence shown here is derived from an EMBL/GenBank/DDBJ whole genome shotgun (WGS) entry which is preliminary data.</text>
</comment>